<keyword evidence="3" id="KW-1185">Reference proteome</keyword>
<keyword evidence="1" id="KW-0812">Transmembrane</keyword>
<gene>
    <name evidence="2" type="ORF">WN944_010167</name>
</gene>
<feature type="transmembrane region" description="Helical" evidence="1">
    <location>
        <begin position="20"/>
        <end position="40"/>
    </location>
</feature>
<comment type="caution">
    <text evidence="2">The sequence shown here is derived from an EMBL/GenBank/DDBJ whole genome shotgun (WGS) entry which is preliminary data.</text>
</comment>
<organism evidence="2 3">
    <name type="scientific">Citrus x changshan-huyou</name>
    <dbReference type="NCBI Taxonomy" id="2935761"/>
    <lineage>
        <taxon>Eukaryota</taxon>
        <taxon>Viridiplantae</taxon>
        <taxon>Streptophyta</taxon>
        <taxon>Embryophyta</taxon>
        <taxon>Tracheophyta</taxon>
        <taxon>Spermatophyta</taxon>
        <taxon>Magnoliopsida</taxon>
        <taxon>eudicotyledons</taxon>
        <taxon>Gunneridae</taxon>
        <taxon>Pentapetalae</taxon>
        <taxon>rosids</taxon>
        <taxon>malvids</taxon>
        <taxon>Sapindales</taxon>
        <taxon>Rutaceae</taxon>
        <taxon>Aurantioideae</taxon>
        <taxon>Citrus</taxon>
    </lineage>
</organism>
<keyword evidence="1" id="KW-0472">Membrane</keyword>
<sequence>MVIIYRRERTCLKLLSRQSFSSSIPIFPSVLYVSLFIIFFRSGLPKELNLLFRWIVLQCWWVLAIIIVALVILILVFIL</sequence>
<dbReference type="Proteomes" id="UP001428341">
    <property type="component" value="Unassembled WGS sequence"/>
</dbReference>
<accession>A0AAP0MR55</accession>
<name>A0AAP0MR55_9ROSI</name>
<proteinExistence type="predicted"/>
<reference evidence="2 3" key="1">
    <citation type="submission" date="2024-05" db="EMBL/GenBank/DDBJ databases">
        <title>Haplotype-resolved chromosome-level genome assembly of Huyou (Citrus changshanensis).</title>
        <authorList>
            <person name="Miao C."/>
            <person name="Chen W."/>
            <person name="Wu Y."/>
            <person name="Wang L."/>
            <person name="Zhao S."/>
            <person name="Grierson D."/>
            <person name="Xu C."/>
            <person name="Chen K."/>
        </authorList>
    </citation>
    <scope>NUCLEOTIDE SEQUENCE [LARGE SCALE GENOMIC DNA]</scope>
    <source>
        <strain evidence="2">01-14</strain>
        <tissue evidence="2">Leaf</tissue>
    </source>
</reference>
<evidence type="ECO:0000256" key="1">
    <source>
        <dbReference type="SAM" id="Phobius"/>
    </source>
</evidence>
<dbReference type="EMBL" id="JBCGBO010000002">
    <property type="protein sequence ID" value="KAK9221738.1"/>
    <property type="molecule type" value="Genomic_DNA"/>
</dbReference>
<protein>
    <submittedName>
        <fullName evidence="2">Uncharacterized protein</fullName>
    </submittedName>
</protein>
<dbReference type="AlphaFoldDB" id="A0AAP0MR55"/>
<feature type="transmembrane region" description="Helical" evidence="1">
    <location>
        <begin position="60"/>
        <end position="78"/>
    </location>
</feature>
<evidence type="ECO:0000313" key="3">
    <source>
        <dbReference type="Proteomes" id="UP001428341"/>
    </source>
</evidence>
<evidence type="ECO:0000313" key="2">
    <source>
        <dbReference type="EMBL" id="KAK9221738.1"/>
    </source>
</evidence>
<keyword evidence="1" id="KW-1133">Transmembrane helix</keyword>